<keyword evidence="2" id="KW-0812">Transmembrane</keyword>
<reference evidence="3" key="3">
    <citation type="submission" date="2025-08" db="UniProtKB">
        <authorList>
            <consortium name="Ensembl"/>
        </authorList>
    </citation>
    <scope>IDENTIFICATION</scope>
</reference>
<dbReference type="Ensembl" id="ENSCINT00000019523.3">
    <property type="protein sequence ID" value="ENSCINP00000019523.3"/>
    <property type="gene ID" value="ENSCING00000009604.3"/>
</dbReference>
<dbReference type="InParanoid" id="F7ADS4"/>
<dbReference type="HOGENOM" id="CLU_754307_0_0_1"/>
<accession>F7ADS4</accession>
<feature type="transmembrane region" description="Helical" evidence="2">
    <location>
        <begin position="41"/>
        <end position="64"/>
    </location>
</feature>
<name>F7ADS4_CIOIN</name>
<reference evidence="4" key="1">
    <citation type="journal article" date="2002" name="Science">
        <title>The draft genome of Ciona intestinalis: insights into chordate and vertebrate origins.</title>
        <authorList>
            <person name="Dehal P."/>
            <person name="Satou Y."/>
            <person name="Campbell R.K."/>
            <person name="Chapman J."/>
            <person name="Degnan B."/>
            <person name="De Tomaso A."/>
            <person name="Davidson B."/>
            <person name="Di Gregorio A."/>
            <person name="Gelpke M."/>
            <person name="Goodstein D.M."/>
            <person name="Harafuji N."/>
            <person name="Hastings K.E."/>
            <person name="Ho I."/>
            <person name="Hotta K."/>
            <person name="Huang W."/>
            <person name="Kawashima T."/>
            <person name="Lemaire P."/>
            <person name="Martinez D."/>
            <person name="Meinertzhagen I.A."/>
            <person name="Necula S."/>
            <person name="Nonaka M."/>
            <person name="Putnam N."/>
            <person name="Rash S."/>
            <person name="Saiga H."/>
            <person name="Satake M."/>
            <person name="Terry A."/>
            <person name="Yamada L."/>
            <person name="Wang H.G."/>
            <person name="Awazu S."/>
            <person name="Azumi K."/>
            <person name="Boore J."/>
            <person name="Branno M."/>
            <person name="Chin-Bow S."/>
            <person name="DeSantis R."/>
            <person name="Doyle S."/>
            <person name="Francino P."/>
            <person name="Keys D.N."/>
            <person name="Haga S."/>
            <person name="Hayashi H."/>
            <person name="Hino K."/>
            <person name="Imai K.S."/>
            <person name="Inaba K."/>
            <person name="Kano S."/>
            <person name="Kobayashi K."/>
            <person name="Kobayashi M."/>
            <person name="Lee B.I."/>
            <person name="Makabe K.W."/>
            <person name="Manohar C."/>
            <person name="Matassi G."/>
            <person name="Medina M."/>
            <person name="Mochizuki Y."/>
            <person name="Mount S."/>
            <person name="Morishita T."/>
            <person name="Miura S."/>
            <person name="Nakayama A."/>
            <person name="Nishizaka S."/>
            <person name="Nomoto H."/>
            <person name="Ohta F."/>
            <person name="Oishi K."/>
            <person name="Rigoutsos I."/>
            <person name="Sano M."/>
            <person name="Sasaki A."/>
            <person name="Sasakura Y."/>
            <person name="Shoguchi E."/>
            <person name="Shin-i T."/>
            <person name="Spagnuolo A."/>
            <person name="Stainier D."/>
            <person name="Suzuki M.M."/>
            <person name="Tassy O."/>
            <person name="Takatori N."/>
            <person name="Tokuoka M."/>
            <person name="Yagi K."/>
            <person name="Yoshizaki F."/>
            <person name="Wada S."/>
            <person name="Zhang C."/>
            <person name="Hyatt P.D."/>
            <person name="Larimer F."/>
            <person name="Detter C."/>
            <person name="Doggett N."/>
            <person name="Glavina T."/>
            <person name="Hawkins T."/>
            <person name="Richardson P."/>
            <person name="Lucas S."/>
            <person name="Kohara Y."/>
            <person name="Levine M."/>
            <person name="Satoh N."/>
            <person name="Rokhsar D.S."/>
        </authorList>
    </citation>
    <scope>NUCLEOTIDE SEQUENCE [LARGE SCALE GENOMIC DNA]</scope>
</reference>
<dbReference type="AlphaFoldDB" id="F7ADS4"/>
<keyword evidence="2" id="KW-0472">Membrane</keyword>
<feature type="compositionally biased region" description="Low complexity" evidence="1">
    <location>
        <begin position="301"/>
        <end position="318"/>
    </location>
</feature>
<dbReference type="Proteomes" id="UP000008144">
    <property type="component" value="Chromosome 9"/>
</dbReference>
<feature type="region of interest" description="Disordered" evidence="1">
    <location>
        <begin position="297"/>
        <end position="367"/>
    </location>
</feature>
<organism evidence="3 4">
    <name type="scientific">Ciona intestinalis</name>
    <name type="common">Transparent sea squirt</name>
    <name type="synonym">Ascidia intestinalis</name>
    <dbReference type="NCBI Taxonomy" id="7719"/>
    <lineage>
        <taxon>Eukaryota</taxon>
        <taxon>Metazoa</taxon>
        <taxon>Chordata</taxon>
        <taxon>Tunicata</taxon>
        <taxon>Ascidiacea</taxon>
        <taxon>Phlebobranchia</taxon>
        <taxon>Cionidae</taxon>
        <taxon>Ciona</taxon>
    </lineage>
</organism>
<evidence type="ECO:0000256" key="1">
    <source>
        <dbReference type="SAM" id="MobiDB-lite"/>
    </source>
</evidence>
<sequence length="367" mass="40637">MTSTIKLYINVINGEPPPGYVQKPSSHGIQNDATPFSSTPFLLATILGGVLVLFLIIIVAACLVRKRSRERTKRKKEKEASSPSIQTTATPNDDETTSLTRPDLKLKLNSPSDSRRETESTNHWSQHTASTRLTSVSSTPEQQCRLCDGPTTPGSMQRYIGSQRPRYPSLPRRFNPAEHTLYVDMRDPRTHSEDYALPEMPMEMMAMGDKCTELCKTYGHCDTCWMPSSGYPVEQTSQIPNDVTTPWQPKFSATRKDSGCSVETMSSALSYYKLTRSEQQRRRNDDTLPDLVAKGRTAMGSDANSLMSSTNSSGASSTRTGDLKHTSSIQKSPTHRALKKSNSDIGYEAKDATPRQVVIPNSLSTQC</sequence>
<dbReference type="EMBL" id="EAAA01002978">
    <property type="status" value="NOT_ANNOTATED_CDS"/>
    <property type="molecule type" value="Genomic_DNA"/>
</dbReference>
<evidence type="ECO:0000256" key="2">
    <source>
        <dbReference type="SAM" id="Phobius"/>
    </source>
</evidence>
<evidence type="ECO:0000313" key="4">
    <source>
        <dbReference type="Proteomes" id="UP000008144"/>
    </source>
</evidence>
<evidence type="ECO:0000313" key="3">
    <source>
        <dbReference type="Ensembl" id="ENSCINP00000019523.3"/>
    </source>
</evidence>
<feature type="compositionally biased region" description="Polar residues" evidence="1">
    <location>
        <begin position="121"/>
        <end position="142"/>
    </location>
</feature>
<protein>
    <submittedName>
        <fullName evidence="3">Uncharacterized protein</fullName>
    </submittedName>
</protein>
<feature type="region of interest" description="Disordered" evidence="1">
    <location>
        <begin position="68"/>
        <end position="173"/>
    </location>
</feature>
<dbReference type="GeneTree" id="ENSGT00390000012833"/>
<keyword evidence="2" id="KW-1133">Transmembrane helix</keyword>
<reference evidence="3" key="4">
    <citation type="submission" date="2025-09" db="UniProtKB">
        <authorList>
            <consortium name="Ensembl"/>
        </authorList>
    </citation>
    <scope>IDENTIFICATION</scope>
</reference>
<proteinExistence type="predicted"/>
<reference evidence="3" key="2">
    <citation type="journal article" date="2008" name="Genome Biol.">
        <title>Improved genome assembly and evidence-based global gene model set for the chordate Ciona intestinalis: new insight into intron and operon populations.</title>
        <authorList>
            <person name="Satou Y."/>
            <person name="Mineta K."/>
            <person name="Ogasawara M."/>
            <person name="Sasakura Y."/>
            <person name="Shoguchi E."/>
            <person name="Ueno K."/>
            <person name="Yamada L."/>
            <person name="Matsumoto J."/>
            <person name="Wasserscheid J."/>
            <person name="Dewar K."/>
            <person name="Wiley G.B."/>
            <person name="Macmil S.L."/>
            <person name="Roe B.A."/>
            <person name="Zeller R.W."/>
            <person name="Hastings K.E."/>
            <person name="Lemaire P."/>
            <person name="Lindquist E."/>
            <person name="Endo T."/>
            <person name="Hotta K."/>
            <person name="Inaba K."/>
        </authorList>
    </citation>
    <scope>NUCLEOTIDE SEQUENCE [LARGE SCALE GENOMIC DNA]</scope>
    <source>
        <strain evidence="3">wild type</strain>
    </source>
</reference>
<keyword evidence="4" id="KW-1185">Reference proteome</keyword>